<dbReference type="PANTHER" id="PTHR31082:SF4">
    <property type="entry name" value="PHEROMONE-REGULATED MEMBRANE PROTEIN 10"/>
    <property type="match status" value="1"/>
</dbReference>
<protein>
    <submittedName>
        <fullName evidence="9">Threonine/serine exporter family protein</fullName>
    </submittedName>
</protein>
<reference evidence="9 10" key="1">
    <citation type="submission" date="2019-11" db="EMBL/GenBank/DDBJ databases">
        <title>P. haliotis isolates from Z. marina roots.</title>
        <authorList>
            <person name="Cohen M."/>
            <person name="Jospin G."/>
            <person name="Eisen J.A."/>
            <person name="Coil D.A."/>
        </authorList>
    </citation>
    <scope>NUCLEOTIDE SEQUENCE [LARGE SCALE GENOMIC DNA]</scope>
    <source>
        <strain evidence="9 10">UCD-MCMsp1aY</strain>
    </source>
</reference>
<dbReference type="InterPro" id="IPR024528">
    <property type="entry name" value="ThrE_2"/>
</dbReference>
<feature type="transmembrane region" description="Helical" evidence="6">
    <location>
        <begin position="198"/>
        <end position="219"/>
    </location>
</feature>
<gene>
    <name evidence="9" type="ORF">GNP35_13935</name>
</gene>
<dbReference type="InterPro" id="IPR051361">
    <property type="entry name" value="ThrE/Ser_Exporter"/>
</dbReference>
<evidence type="ECO:0000259" key="7">
    <source>
        <dbReference type="Pfam" id="PF06738"/>
    </source>
</evidence>
<comment type="subcellular location">
    <subcellularLocation>
        <location evidence="1">Membrane</location>
        <topology evidence="1">Multi-pass membrane protein</topology>
    </subcellularLocation>
</comment>
<keyword evidence="3 6" id="KW-1133">Transmembrane helix</keyword>
<evidence type="ECO:0000256" key="1">
    <source>
        <dbReference type="ARBA" id="ARBA00004141"/>
    </source>
</evidence>
<keyword evidence="10" id="KW-1185">Reference proteome</keyword>
<dbReference type="AlphaFoldDB" id="A0A6N8FA40"/>
<sequence>MQDQQEAFKQKRKFIVRLGKMLHKYGTPAYRLEAHLMTLADAIGLRSSFIISPTSMTFVLWTEGHEDEYTHAARVDPGDLDMGSLSRTDDVVDLVLGGELSVEEAQERLDEIEFMPNPYGRLATGFSFGMSGSAFAMLMNTSLNTSLWAGLLGIVVYLFILWSERSKGIANMLEPLVAMMSAMGACAIAAYVDPGINIHLAILSSIIVLIPGLALTIGLQELSARHLVSGTAKIMDAVMMLFKLYFGAFVGVELGQEMFGKVEFVAQELLPWWTAWLAIFILGWALIIAFRTRRRHMVWSLLIGFVAYGTSHYGSIHYDVGIGAFIGAFMVGIYGNLFTRLANAPAVIVTMQGLIVLVPGSKTFISLNSYIVGEGFASAETAGQQSLIILMSLVAGLIFANSALPPKKSL</sequence>
<proteinExistence type="inferred from homology"/>
<dbReference type="RefSeq" id="WP_155696792.1">
    <property type="nucleotide sequence ID" value="NZ_WOCD01000005.1"/>
</dbReference>
<evidence type="ECO:0000259" key="8">
    <source>
        <dbReference type="Pfam" id="PF12821"/>
    </source>
</evidence>
<dbReference type="Pfam" id="PF06738">
    <property type="entry name" value="ThrE"/>
    <property type="match status" value="1"/>
</dbReference>
<feature type="transmembrane region" description="Helical" evidence="6">
    <location>
        <begin position="346"/>
        <end position="365"/>
    </location>
</feature>
<feature type="transmembrane region" description="Helical" evidence="6">
    <location>
        <begin position="297"/>
        <end position="314"/>
    </location>
</feature>
<keyword evidence="2 6" id="KW-0812">Transmembrane</keyword>
<dbReference type="GO" id="GO:0016020">
    <property type="term" value="C:membrane"/>
    <property type="evidence" value="ECO:0007669"/>
    <property type="project" value="UniProtKB-SubCell"/>
</dbReference>
<dbReference type="Pfam" id="PF12821">
    <property type="entry name" value="ThrE_2"/>
    <property type="match status" value="1"/>
</dbReference>
<dbReference type="PANTHER" id="PTHR31082">
    <property type="entry name" value="PHEROMONE-REGULATED MEMBRANE PROTEIN 10"/>
    <property type="match status" value="1"/>
</dbReference>
<evidence type="ECO:0000313" key="9">
    <source>
        <dbReference type="EMBL" id="MUH73485.1"/>
    </source>
</evidence>
<feature type="domain" description="Threonine/Serine exporter ThrE" evidence="8">
    <location>
        <begin position="278"/>
        <end position="401"/>
    </location>
</feature>
<comment type="caution">
    <text evidence="9">The sequence shown here is derived from an EMBL/GenBank/DDBJ whole genome shotgun (WGS) entry which is preliminary data.</text>
</comment>
<dbReference type="InterPro" id="IPR010619">
    <property type="entry name" value="ThrE-like_N"/>
</dbReference>
<feature type="transmembrane region" description="Helical" evidence="6">
    <location>
        <begin position="231"/>
        <end position="252"/>
    </location>
</feature>
<dbReference type="Proteomes" id="UP000439994">
    <property type="component" value="Unassembled WGS sequence"/>
</dbReference>
<evidence type="ECO:0000256" key="4">
    <source>
        <dbReference type="ARBA" id="ARBA00023136"/>
    </source>
</evidence>
<comment type="similarity">
    <text evidence="5">Belongs to the ThrE exporter (TC 2.A.79) family.</text>
</comment>
<name>A0A6N8FA40_9GAMM</name>
<evidence type="ECO:0000256" key="6">
    <source>
        <dbReference type="SAM" id="Phobius"/>
    </source>
</evidence>
<feature type="domain" description="Threonine/serine exporter-like N-terminal" evidence="7">
    <location>
        <begin position="14"/>
        <end position="254"/>
    </location>
</feature>
<feature type="transmembrane region" description="Helical" evidence="6">
    <location>
        <begin position="385"/>
        <end position="404"/>
    </location>
</feature>
<dbReference type="OrthoDB" id="1490274at2"/>
<keyword evidence="4 6" id="KW-0472">Membrane</keyword>
<evidence type="ECO:0000313" key="10">
    <source>
        <dbReference type="Proteomes" id="UP000439994"/>
    </source>
</evidence>
<feature type="transmembrane region" description="Helical" evidence="6">
    <location>
        <begin position="175"/>
        <end position="192"/>
    </location>
</feature>
<organism evidence="9 10">
    <name type="scientific">Psychrosphaera haliotis</name>
    <dbReference type="NCBI Taxonomy" id="555083"/>
    <lineage>
        <taxon>Bacteria</taxon>
        <taxon>Pseudomonadati</taxon>
        <taxon>Pseudomonadota</taxon>
        <taxon>Gammaproteobacteria</taxon>
        <taxon>Alteromonadales</taxon>
        <taxon>Pseudoalteromonadaceae</taxon>
        <taxon>Psychrosphaera</taxon>
    </lineage>
</organism>
<evidence type="ECO:0000256" key="2">
    <source>
        <dbReference type="ARBA" id="ARBA00022692"/>
    </source>
</evidence>
<feature type="transmembrane region" description="Helical" evidence="6">
    <location>
        <begin position="145"/>
        <end position="163"/>
    </location>
</feature>
<accession>A0A6N8FA40</accession>
<feature type="transmembrane region" description="Helical" evidence="6">
    <location>
        <begin position="272"/>
        <end position="290"/>
    </location>
</feature>
<evidence type="ECO:0000256" key="5">
    <source>
        <dbReference type="ARBA" id="ARBA00034125"/>
    </source>
</evidence>
<dbReference type="GO" id="GO:0022857">
    <property type="term" value="F:transmembrane transporter activity"/>
    <property type="evidence" value="ECO:0007669"/>
    <property type="project" value="InterPro"/>
</dbReference>
<dbReference type="EMBL" id="WOCD01000005">
    <property type="protein sequence ID" value="MUH73485.1"/>
    <property type="molecule type" value="Genomic_DNA"/>
</dbReference>
<feature type="transmembrane region" description="Helical" evidence="6">
    <location>
        <begin position="320"/>
        <end position="339"/>
    </location>
</feature>
<evidence type="ECO:0000256" key="3">
    <source>
        <dbReference type="ARBA" id="ARBA00022989"/>
    </source>
</evidence>